<dbReference type="PRINTS" id="PR00412">
    <property type="entry name" value="EPOXHYDRLASE"/>
</dbReference>
<dbReference type="InterPro" id="IPR000073">
    <property type="entry name" value="AB_hydrolase_1"/>
</dbReference>
<dbReference type="Gene3D" id="3.40.50.1820">
    <property type="entry name" value="alpha/beta hydrolase"/>
    <property type="match status" value="1"/>
</dbReference>
<dbReference type="PRINTS" id="PR00111">
    <property type="entry name" value="ABHYDROLASE"/>
</dbReference>
<evidence type="ECO:0000313" key="2">
    <source>
        <dbReference type="EMBL" id="GGC74607.1"/>
    </source>
</evidence>
<dbReference type="RefSeq" id="WP_188676735.1">
    <property type="nucleotide sequence ID" value="NZ_BMJH01000003.1"/>
</dbReference>
<reference evidence="2" key="2">
    <citation type="submission" date="2020-09" db="EMBL/GenBank/DDBJ databases">
        <authorList>
            <person name="Sun Q."/>
            <person name="Zhou Y."/>
        </authorList>
    </citation>
    <scope>NUCLEOTIDE SEQUENCE</scope>
    <source>
        <strain evidence="2">CGMCC 1.15478</strain>
    </source>
</reference>
<dbReference type="PANTHER" id="PTHR46438">
    <property type="entry name" value="ALPHA/BETA-HYDROLASES SUPERFAMILY PROTEIN"/>
    <property type="match status" value="1"/>
</dbReference>
<dbReference type="GO" id="GO:0016787">
    <property type="term" value="F:hydrolase activity"/>
    <property type="evidence" value="ECO:0007669"/>
    <property type="project" value="UniProtKB-KW"/>
</dbReference>
<proteinExistence type="predicted"/>
<dbReference type="PANTHER" id="PTHR46438:SF11">
    <property type="entry name" value="LIPASE-RELATED"/>
    <property type="match status" value="1"/>
</dbReference>
<accession>A0A916XJA9</accession>
<keyword evidence="3" id="KW-1185">Reference proteome</keyword>
<gene>
    <name evidence="2" type="ORF">GCM10011410_29920</name>
</gene>
<evidence type="ECO:0000313" key="3">
    <source>
        <dbReference type="Proteomes" id="UP000641514"/>
    </source>
</evidence>
<reference evidence="2" key="1">
    <citation type="journal article" date="2014" name="Int. J. Syst. Evol. Microbiol.">
        <title>Complete genome sequence of Corynebacterium casei LMG S-19264T (=DSM 44701T), isolated from a smear-ripened cheese.</title>
        <authorList>
            <consortium name="US DOE Joint Genome Institute (JGI-PGF)"/>
            <person name="Walter F."/>
            <person name="Albersmeier A."/>
            <person name="Kalinowski J."/>
            <person name="Ruckert C."/>
        </authorList>
    </citation>
    <scope>NUCLEOTIDE SEQUENCE</scope>
    <source>
        <strain evidence="2">CGMCC 1.15478</strain>
    </source>
</reference>
<dbReference type="InterPro" id="IPR000639">
    <property type="entry name" value="Epox_hydrolase-like"/>
</dbReference>
<dbReference type="Proteomes" id="UP000641514">
    <property type="component" value="Unassembled WGS sequence"/>
</dbReference>
<dbReference type="InterPro" id="IPR029058">
    <property type="entry name" value="AB_hydrolase_fold"/>
</dbReference>
<comment type="caution">
    <text evidence="2">The sequence shown here is derived from an EMBL/GenBank/DDBJ whole genome shotgun (WGS) entry which is preliminary data.</text>
</comment>
<dbReference type="AlphaFoldDB" id="A0A916XJA9"/>
<protein>
    <submittedName>
        <fullName evidence="2">Alpha/beta hydrolase</fullName>
    </submittedName>
</protein>
<dbReference type="SUPFAM" id="SSF53474">
    <property type="entry name" value="alpha/beta-Hydrolases"/>
    <property type="match status" value="1"/>
</dbReference>
<feature type="domain" description="AB hydrolase-1" evidence="1">
    <location>
        <begin position="28"/>
        <end position="266"/>
    </location>
</feature>
<sequence>MSAVYQVSSSDGTRIVYRVTGDRASPPLLLVHGWAQSSQCWGPDLITLLSETFRVIAIDLRGHGYSDAPHAAYSDSTLWADDIAAVLARENAHSAMVVGWSYGGLVICDYLAERGCADISGVVFVGAITSIGRDCPGGAIGSAMRNVIQGGLSAVPSEAIRALGSFGTALVPTERTDLGPMQQALFGTSLCTPPHVRTALFRRHVNHDATLGSLTIPALFIHGTNDQFVDINASRHGVTVVPKSQLSEWEGVGHAPFLEDPVRCAEEIRAFASCD</sequence>
<dbReference type="EMBL" id="BMJH01000003">
    <property type="protein sequence ID" value="GGC74607.1"/>
    <property type="molecule type" value="Genomic_DNA"/>
</dbReference>
<dbReference type="Pfam" id="PF12697">
    <property type="entry name" value="Abhydrolase_6"/>
    <property type="match status" value="1"/>
</dbReference>
<name>A0A916XJA9_9ACTN</name>
<evidence type="ECO:0000259" key="1">
    <source>
        <dbReference type="Pfam" id="PF12697"/>
    </source>
</evidence>
<organism evidence="2 3">
    <name type="scientific">Hoyosella rhizosphaerae</name>
    <dbReference type="NCBI Taxonomy" id="1755582"/>
    <lineage>
        <taxon>Bacteria</taxon>
        <taxon>Bacillati</taxon>
        <taxon>Actinomycetota</taxon>
        <taxon>Actinomycetes</taxon>
        <taxon>Mycobacteriales</taxon>
        <taxon>Hoyosellaceae</taxon>
        <taxon>Hoyosella</taxon>
    </lineage>
</organism>
<keyword evidence="2" id="KW-0378">Hydrolase</keyword>